<dbReference type="GO" id="GO:0005737">
    <property type="term" value="C:cytoplasm"/>
    <property type="evidence" value="ECO:0007669"/>
    <property type="project" value="TreeGrafter"/>
</dbReference>
<sequence>MSPEKPMFQVTENSAAALDMSSPVPAANIVSTVTPPRTRIAPQNPFETDPAAHDTGSVSSAEGVVAPSSPVVPGPEVPYLPTLQKNNSAPATPNQKALPRIPQSAPPTLPSAPSNSAQPYPTSERRAPTDPVVSFYDSPQQPIFDDDENTEPSSAANTSESGNKDAPPSDMSTFSRFVNYTRRKLSYGKESDEEEDMVDGAVISGYLQKLGRNGKWQIRWFETDGECLSYYKSRKRTKLLATLDLEKVGEIFVDENDQKGCSFNIQVLGRLYYLRAENRATCKDWVITLNRVKEARLQQGNVKLVDPAHGPVDLLDANEDLTTPRVVVVANRGRTRAVAETQDWGVLIPPSEENASSSAAPTYPEKRRSALETVVLGRWSKRKTTLSRIKAKLARWARSVRNLGCTQADSAVQLDHHVHPPGHDYKSSRDATAKSRPPTAIKEVDLFGSHPATKKTTGVSGVKPSGINRATSTTSVESARFLA</sequence>
<dbReference type="Gene3D" id="2.30.29.30">
    <property type="entry name" value="Pleckstrin-homology domain (PH domain)/Phosphotyrosine-binding domain (PTB)"/>
    <property type="match status" value="1"/>
</dbReference>
<reference evidence="3 4" key="1">
    <citation type="journal article" date="2015" name="Plant Cell">
        <title>Oil accumulation by the oleaginous diatom Fistulifera solaris as revealed by the genome and transcriptome.</title>
        <authorList>
            <person name="Tanaka T."/>
            <person name="Maeda Y."/>
            <person name="Veluchamy A."/>
            <person name="Tanaka M."/>
            <person name="Abida H."/>
            <person name="Marechal E."/>
            <person name="Bowler C."/>
            <person name="Muto M."/>
            <person name="Sunaga Y."/>
            <person name="Tanaka M."/>
            <person name="Yoshino T."/>
            <person name="Taniguchi T."/>
            <person name="Fukuda Y."/>
            <person name="Nemoto M."/>
            <person name="Matsumoto M."/>
            <person name="Wong P.S."/>
            <person name="Aburatani S."/>
            <person name="Fujibuchi W."/>
        </authorList>
    </citation>
    <scope>NUCLEOTIDE SEQUENCE [LARGE SCALE GENOMIC DNA]</scope>
    <source>
        <strain evidence="3 4">JPCC DA0580</strain>
    </source>
</reference>
<dbReference type="SMART" id="SM00233">
    <property type="entry name" value="PH"/>
    <property type="match status" value="1"/>
</dbReference>
<feature type="compositionally biased region" description="Basic and acidic residues" evidence="1">
    <location>
        <begin position="418"/>
        <end position="433"/>
    </location>
</feature>
<feature type="compositionally biased region" description="Polar residues" evidence="1">
    <location>
        <begin position="83"/>
        <end position="95"/>
    </location>
</feature>
<gene>
    <name evidence="3" type="ORF">FisN_12Lh293</name>
</gene>
<evidence type="ECO:0000313" key="3">
    <source>
        <dbReference type="EMBL" id="GAX15011.1"/>
    </source>
</evidence>
<feature type="compositionally biased region" description="Polar residues" evidence="1">
    <location>
        <begin position="111"/>
        <end position="121"/>
    </location>
</feature>
<accession>A0A1Z5JMK0</accession>
<evidence type="ECO:0000313" key="4">
    <source>
        <dbReference type="Proteomes" id="UP000198406"/>
    </source>
</evidence>
<protein>
    <recommendedName>
        <fullName evidence="2">PH domain-containing protein</fullName>
    </recommendedName>
</protein>
<feature type="compositionally biased region" description="Polar residues" evidence="1">
    <location>
        <begin position="468"/>
        <end position="477"/>
    </location>
</feature>
<dbReference type="AlphaFoldDB" id="A0A1Z5JMK0"/>
<dbReference type="InterPro" id="IPR052227">
    <property type="entry name" value="Arf-Rho-GAP_ANK-PH_domain"/>
</dbReference>
<dbReference type="PROSITE" id="PS50003">
    <property type="entry name" value="PH_DOMAIN"/>
    <property type="match status" value="1"/>
</dbReference>
<evidence type="ECO:0000256" key="1">
    <source>
        <dbReference type="SAM" id="MobiDB-lite"/>
    </source>
</evidence>
<dbReference type="SUPFAM" id="SSF50729">
    <property type="entry name" value="PH domain-like"/>
    <property type="match status" value="1"/>
</dbReference>
<comment type="caution">
    <text evidence="3">The sequence shown here is derived from an EMBL/GenBank/DDBJ whole genome shotgun (WGS) entry which is preliminary data.</text>
</comment>
<dbReference type="EMBL" id="BDSP01000087">
    <property type="protein sequence ID" value="GAX15011.1"/>
    <property type="molecule type" value="Genomic_DNA"/>
</dbReference>
<dbReference type="InterPro" id="IPR001849">
    <property type="entry name" value="PH_domain"/>
</dbReference>
<feature type="domain" description="PH" evidence="2">
    <location>
        <begin position="200"/>
        <end position="294"/>
    </location>
</feature>
<dbReference type="Pfam" id="PF00169">
    <property type="entry name" value="PH"/>
    <property type="match status" value="1"/>
</dbReference>
<keyword evidence="4" id="KW-1185">Reference proteome</keyword>
<dbReference type="OrthoDB" id="46706at2759"/>
<proteinExistence type="predicted"/>
<feature type="region of interest" description="Disordered" evidence="1">
    <location>
        <begin position="31"/>
        <end position="173"/>
    </location>
</feature>
<dbReference type="PANTHER" id="PTHR45899">
    <property type="entry name" value="RHO GTPASE ACTIVATING PROTEIN AT 15B, ISOFORM C"/>
    <property type="match status" value="1"/>
</dbReference>
<feature type="region of interest" description="Disordered" evidence="1">
    <location>
        <begin position="450"/>
        <end position="477"/>
    </location>
</feature>
<dbReference type="Proteomes" id="UP000198406">
    <property type="component" value="Unassembled WGS sequence"/>
</dbReference>
<feature type="compositionally biased region" description="Low complexity" evidence="1">
    <location>
        <begin position="57"/>
        <end position="69"/>
    </location>
</feature>
<feature type="region of interest" description="Disordered" evidence="1">
    <location>
        <begin position="418"/>
        <end position="437"/>
    </location>
</feature>
<evidence type="ECO:0000259" key="2">
    <source>
        <dbReference type="PROSITE" id="PS50003"/>
    </source>
</evidence>
<name>A0A1Z5JMK0_FISSO</name>
<dbReference type="InterPro" id="IPR011993">
    <property type="entry name" value="PH-like_dom_sf"/>
</dbReference>
<dbReference type="InParanoid" id="A0A1Z5JMK0"/>
<dbReference type="GO" id="GO:0005547">
    <property type="term" value="F:phosphatidylinositol-3,4,5-trisphosphate binding"/>
    <property type="evidence" value="ECO:0007669"/>
    <property type="project" value="TreeGrafter"/>
</dbReference>
<feature type="compositionally biased region" description="Polar residues" evidence="1">
    <location>
        <begin position="151"/>
        <end position="161"/>
    </location>
</feature>
<organism evidence="3 4">
    <name type="scientific">Fistulifera solaris</name>
    <name type="common">Oleaginous diatom</name>
    <dbReference type="NCBI Taxonomy" id="1519565"/>
    <lineage>
        <taxon>Eukaryota</taxon>
        <taxon>Sar</taxon>
        <taxon>Stramenopiles</taxon>
        <taxon>Ochrophyta</taxon>
        <taxon>Bacillariophyta</taxon>
        <taxon>Bacillariophyceae</taxon>
        <taxon>Bacillariophycidae</taxon>
        <taxon>Naviculales</taxon>
        <taxon>Naviculaceae</taxon>
        <taxon>Fistulifera</taxon>
    </lineage>
</organism>
<dbReference type="PANTHER" id="PTHR45899:SF2">
    <property type="entry name" value="RHO GTPASE ACTIVATING PROTEIN AT 15B, ISOFORM C"/>
    <property type="match status" value="1"/>
</dbReference>